<proteinExistence type="predicted"/>
<evidence type="ECO:0000313" key="3">
    <source>
        <dbReference type="Proteomes" id="UP000317093"/>
    </source>
</evidence>
<accession>A0A518B0V0</accession>
<sequence>MDKVKIGAQFVWTHRFWFSIGMVALLAIITYPSGSARLLRAAEAQKKKLEGVYKDVSGFKSGVHPNPKTIAAAGTKNEEITGDVEEMWTKLYNEQQKLMIWPARIQQRFQERPFGADLSEDLGRYLIIYKDNFIDHVADIWDMLEPLRFNEEGEVIGKVDSPGEVISRAFWSRNPKSMEAWLAQEELWIQLAIVKVIREVNKNATGWKDAAVRELEYVGIGYDGIDSKSAVTKGDIQLQSKLELPENPNSGMPGDEGGMVNYGGRSTGGKVRGWGARPSNRGNQNIDPERYLEMNEQFRTVPVSVSMLVDQRKIPEILAALANADFHFHINQVSVGVRAEPVETPQALLEIRQVGESGVRDDAAFNSVRLQVWGVMRFYEMPPKMKEAYDAKANPQKSLEQQDQ</sequence>
<organism evidence="2 3">
    <name type="scientific">Kolteria novifilia</name>
    <dbReference type="NCBI Taxonomy" id="2527975"/>
    <lineage>
        <taxon>Bacteria</taxon>
        <taxon>Pseudomonadati</taxon>
        <taxon>Planctomycetota</taxon>
        <taxon>Planctomycetia</taxon>
        <taxon>Kolteriales</taxon>
        <taxon>Kolteriaceae</taxon>
        <taxon>Kolteria</taxon>
    </lineage>
</organism>
<keyword evidence="1" id="KW-0472">Membrane</keyword>
<dbReference type="OrthoDB" id="277244at2"/>
<keyword evidence="3" id="KW-1185">Reference proteome</keyword>
<protein>
    <submittedName>
        <fullName evidence="2">Uncharacterized protein</fullName>
    </submittedName>
</protein>
<name>A0A518B0V0_9BACT</name>
<feature type="transmembrane region" description="Helical" evidence="1">
    <location>
        <begin position="16"/>
        <end position="39"/>
    </location>
</feature>
<keyword evidence="1" id="KW-1133">Transmembrane helix</keyword>
<evidence type="ECO:0000313" key="2">
    <source>
        <dbReference type="EMBL" id="QDU60604.1"/>
    </source>
</evidence>
<dbReference type="RefSeq" id="WP_145256710.1">
    <property type="nucleotide sequence ID" value="NZ_CP036279.1"/>
</dbReference>
<dbReference type="Proteomes" id="UP000317093">
    <property type="component" value="Chromosome"/>
</dbReference>
<gene>
    <name evidence="2" type="ORF">Pan216_14510</name>
</gene>
<keyword evidence="1" id="KW-0812">Transmembrane</keyword>
<dbReference type="KEGG" id="knv:Pan216_14510"/>
<dbReference type="EMBL" id="CP036279">
    <property type="protein sequence ID" value="QDU60604.1"/>
    <property type="molecule type" value="Genomic_DNA"/>
</dbReference>
<reference evidence="2 3" key="1">
    <citation type="submission" date="2019-02" db="EMBL/GenBank/DDBJ databases">
        <title>Deep-cultivation of Planctomycetes and their phenomic and genomic characterization uncovers novel biology.</title>
        <authorList>
            <person name="Wiegand S."/>
            <person name="Jogler M."/>
            <person name="Boedeker C."/>
            <person name="Pinto D."/>
            <person name="Vollmers J."/>
            <person name="Rivas-Marin E."/>
            <person name="Kohn T."/>
            <person name="Peeters S.H."/>
            <person name="Heuer A."/>
            <person name="Rast P."/>
            <person name="Oberbeckmann S."/>
            <person name="Bunk B."/>
            <person name="Jeske O."/>
            <person name="Meyerdierks A."/>
            <person name="Storesund J.E."/>
            <person name="Kallscheuer N."/>
            <person name="Luecker S."/>
            <person name="Lage O.M."/>
            <person name="Pohl T."/>
            <person name="Merkel B.J."/>
            <person name="Hornburger P."/>
            <person name="Mueller R.-W."/>
            <person name="Bruemmer F."/>
            <person name="Labrenz M."/>
            <person name="Spormann A.M."/>
            <person name="Op den Camp H."/>
            <person name="Overmann J."/>
            <person name="Amann R."/>
            <person name="Jetten M.S.M."/>
            <person name="Mascher T."/>
            <person name="Medema M.H."/>
            <person name="Devos D.P."/>
            <person name="Kaster A.-K."/>
            <person name="Ovreas L."/>
            <person name="Rohde M."/>
            <person name="Galperin M.Y."/>
            <person name="Jogler C."/>
        </authorList>
    </citation>
    <scope>NUCLEOTIDE SEQUENCE [LARGE SCALE GENOMIC DNA]</scope>
    <source>
        <strain evidence="2 3">Pan216</strain>
    </source>
</reference>
<dbReference type="AlphaFoldDB" id="A0A518B0V0"/>
<evidence type="ECO:0000256" key="1">
    <source>
        <dbReference type="SAM" id="Phobius"/>
    </source>
</evidence>